<dbReference type="CDD" id="cd14733">
    <property type="entry name" value="BACK"/>
    <property type="match status" value="1"/>
</dbReference>
<feature type="domain" description="BTB" evidence="2">
    <location>
        <begin position="344"/>
        <end position="408"/>
    </location>
</feature>
<dbReference type="EMBL" id="BGPR01005537">
    <property type="protein sequence ID" value="GBN11094.1"/>
    <property type="molecule type" value="Genomic_DNA"/>
</dbReference>
<dbReference type="GO" id="GO:0030163">
    <property type="term" value="P:protein catabolic process"/>
    <property type="evidence" value="ECO:0007669"/>
    <property type="project" value="UniProtKB-ARBA"/>
</dbReference>
<dbReference type="PANTHER" id="PTHR24413">
    <property type="entry name" value="SPECKLE-TYPE POZ PROTEIN"/>
    <property type="match status" value="1"/>
</dbReference>
<organism evidence="4 5">
    <name type="scientific">Araneus ventricosus</name>
    <name type="common">Orbweaver spider</name>
    <name type="synonym">Epeira ventricosa</name>
    <dbReference type="NCBI Taxonomy" id="182803"/>
    <lineage>
        <taxon>Eukaryota</taxon>
        <taxon>Metazoa</taxon>
        <taxon>Ecdysozoa</taxon>
        <taxon>Arthropoda</taxon>
        <taxon>Chelicerata</taxon>
        <taxon>Arachnida</taxon>
        <taxon>Araneae</taxon>
        <taxon>Araneomorphae</taxon>
        <taxon>Entelegynae</taxon>
        <taxon>Araneoidea</taxon>
        <taxon>Araneidae</taxon>
        <taxon>Araneus</taxon>
    </lineage>
</organism>
<feature type="region of interest" description="Disordered" evidence="1">
    <location>
        <begin position="549"/>
        <end position="579"/>
    </location>
</feature>
<dbReference type="SMART" id="SM00225">
    <property type="entry name" value="BTB"/>
    <property type="match status" value="1"/>
</dbReference>
<dbReference type="Gene3D" id="3.30.710.10">
    <property type="entry name" value="Potassium Channel Kv1.1, Chain A"/>
    <property type="match status" value="1"/>
</dbReference>
<evidence type="ECO:0000259" key="2">
    <source>
        <dbReference type="PROSITE" id="PS50097"/>
    </source>
</evidence>
<evidence type="ECO:0000313" key="5">
    <source>
        <dbReference type="Proteomes" id="UP000499080"/>
    </source>
</evidence>
<dbReference type="SUPFAM" id="SSF54695">
    <property type="entry name" value="POZ domain"/>
    <property type="match status" value="1"/>
</dbReference>
<dbReference type="PROSITE" id="PS50144">
    <property type="entry name" value="MATH"/>
    <property type="match status" value="1"/>
</dbReference>
<dbReference type="Pfam" id="PF00651">
    <property type="entry name" value="BTB"/>
    <property type="match status" value="1"/>
</dbReference>
<dbReference type="InterPro" id="IPR002083">
    <property type="entry name" value="MATH/TRAF_dom"/>
</dbReference>
<dbReference type="InterPro" id="IPR011333">
    <property type="entry name" value="SKP1/BTB/POZ_sf"/>
</dbReference>
<dbReference type="AlphaFoldDB" id="A0A4Y2L9C7"/>
<dbReference type="InterPro" id="IPR008974">
    <property type="entry name" value="TRAF-like"/>
</dbReference>
<dbReference type="Proteomes" id="UP000499080">
    <property type="component" value="Unassembled WGS sequence"/>
</dbReference>
<sequence>MSSVMKCDCGLYTFTWSIRNFSFCYEKKGEYLRSPKFTAQAWGETEWVLNLYPHGHDAVDYIACELRLLSNISITATSTIAIVAADGFSYFSVERVNQKFPNPTFSGKEHFVKRDEIFASKNFYLPKDTFTIRCEIQRLPSEKQSIKRCNVRSEIGIDHISVPWNIKHFSSLQLKQPLKFPLSLNLYNSPHFEIHVYLNGNFIDSSHVQIDIKKVGLKTKGIDPYAGASTKYGCGIMMRCVASILDSKCIPSLTVEGMRYFDSCPSDVVWQLPEIAKIIDLRAKKDLYLPDDVLSLRFELAVRNGNLQFLPAEVHAVYPERLCAKPSSTMKDDFKLLYREQKLCDITLKTASKTFKAHKAVLACRSPVFKATFEHDMIENSSGIVNITDVDSKTLERMLFFMYADQLEDIIDLKSAVQLYCAAHKYQINTLKECCHPILKSLVSPENVCELLPLAYKYHDDPLKTIVKAFICKHPGETMESAVWERLMIKENSEPTVFSFAPRDEPVPEFSIPRSEPVPQFSIPRSEPVPQFSKPQPLLQPVIPENAVSVAVPSQSSNSKSNKNNRMMPERKAKKKLKV</sequence>
<proteinExistence type="predicted"/>
<protein>
    <submittedName>
        <fullName evidence="4">Speckle-type POZ protein</fullName>
    </submittedName>
</protein>
<dbReference type="Pfam" id="PF22486">
    <property type="entry name" value="MATH_2"/>
    <property type="match status" value="1"/>
</dbReference>
<comment type="caution">
    <text evidence="4">The sequence shown here is derived from an EMBL/GenBank/DDBJ whole genome shotgun (WGS) entry which is preliminary data.</text>
</comment>
<dbReference type="PROSITE" id="PS50097">
    <property type="entry name" value="BTB"/>
    <property type="match status" value="1"/>
</dbReference>
<evidence type="ECO:0000313" key="4">
    <source>
        <dbReference type="EMBL" id="GBN11094.1"/>
    </source>
</evidence>
<feature type="compositionally biased region" description="Low complexity" evidence="1">
    <location>
        <begin position="556"/>
        <end position="565"/>
    </location>
</feature>
<accession>A0A4Y2L9C7</accession>
<dbReference type="InterPro" id="IPR000210">
    <property type="entry name" value="BTB/POZ_dom"/>
</dbReference>
<name>A0A4Y2L9C7_ARAVE</name>
<dbReference type="OrthoDB" id="6359943at2759"/>
<dbReference type="SUPFAM" id="SSF49599">
    <property type="entry name" value="TRAF domain-like"/>
    <property type="match status" value="1"/>
</dbReference>
<keyword evidence="5" id="KW-1185">Reference proteome</keyword>
<feature type="domain" description="MATH" evidence="3">
    <location>
        <begin position="11"/>
        <end position="136"/>
    </location>
</feature>
<evidence type="ECO:0000259" key="3">
    <source>
        <dbReference type="PROSITE" id="PS50144"/>
    </source>
</evidence>
<gene>
    <name evidence="4" type="primary">spop_105</name>
    <name evidence="4" type="ORF">AVEN_2006_1</name>
</gene>
<evidence type="ECO:0000256" key="1">
    <source>
        <dbReference type="SAM" id="MobiDB-lite"/>
    </source>
</evidence>
<reference evidence="4 5" key="1">
    <citation type="journal article" date="2019" name="Sci. Rep.">
        <title>Orb-weaving spider Araneus ventricosus genome elucidates the spidroin gene catalogue.</title>
        <authorList>
            <person name="Kono N."/>
            <person name="Nakamura H."/>
            <person name="Ohtoshi R."/>
            <person name="Moran D.A.P."/>
            <person name="Shinohara A."/>
            <person name="Yoshida Y."/>
            <person name="Fujiwara M."/>
            <person name="Mori M."/>
            <person name="Tomita M."/>
            <person name="Arakawa K."/>
        </authorList>
    </citation>
    <scope>NUCLEOTIDE SEQUENCE [LARGE SCALE GENOMIC DNA]</scope>
</reference>
<dbReference type="Gene3D" id="2.60.210.10">
    <property type="entry name" value="Apoptosis, Tumor Necrosis Factor Receptor Associated Protein 2, Chain A"/>
    <property type="match status" value="1"/>
</dbReference>